<comment type="function">
    <text evidence="3">Catalyzes the hydrolysis of N-formyl-L-kynurenine to L-kynurenine, the second step in the kynurenine pathway of tryptophan degradation. Kynurenine may be further oxidized to nicotinic acid, NAD(H) and NADP(H). Required for elimination of toxic metabolites.</text>
</comment>
<feature type="compositionally biased region" description="Low complexity" evidence="4">
    <location>
        <begin position="76"/>
        <end position="85"/>
    </location>
</feature>
<dbReference type="PANTHER" id="PTHR48081">
    <property type="entry name" value="AB HYDROLASE SUPERFAMILY PROTEIN C4A8.06C"/>
    <property type="match status" value="1"/>
</dbReference>
<dbReference type="HAMAP" id="MF_03014">
    <property type="entry name" value="KFase"/>
    <property type="match status" value="1"/>
</dbReference>
<comment type="catalytic activity">
    <reaction evidence="3">
        <text>N-formyl-L-kynurenine + H2O = L-kynurenine + formate + H(+)</text>
        <dbReference type="Rhea" id="RHEA:13009"/>
        <dbReference type="ChEBI" id="CHEBI:15377"/>
        <dbReference type="ChEBI" id="CHEBI:15378"/>
        <dbReference type="ChEBI" id="CHEBI:15740"/>
        <dbReference type="ChEBI" id="CHEBI:57959"/>
        <dbReference type="ChEBI" id="CHEBI:58629"/>
        <dbReference type="EC" id="3.5.1.9"/>
    </reaction>
</comment>
<dbReference type="GO" id="GO:0004061">
    <property type="term" value="F:arylformamidase activity"/>
    <property type="evidence" value="ECO:0007669"/>
    <property type="project" value="UniProtKB-UniRule"/>
</dbReference>
<evidence type="ECO:0000256" key="4">
    <source>
        <dbReference type="SAM" id="MobiDB-lite"/>
    </source>
</evidence>
<dbReference type="InterPro" id="IPR029058">
    <property type="entry name" value="AB_hydrolase_fold"/>
</dbReference>
<evidence type="ECO:0000313" key="6">
    <source>
        <dbReference type="EMBL" id="KAK3946453.1"/>
    </source>
</evidence>
<feature type="active site" description="Nucleophile" evidence="3">
    <location>
        <position position="215"/>
    </location>
</feature>
<protein>
    <recommendedName>
        <fullName evidence="3">Kynurenine formamidase</fullName>
        <shortName evidence="3">KFA</shortName>
        <shortName evidence="3">KFase</shortName>
        <ecNumber evidence="3">3.5.1.9</ecNumber>
    </recommendedName>
    <alternativeName>
        <fullName evidence="3">Arylformamidase</fullName>
    </alternativeName>
    <alternativeName>
        <fullName evidence="3">N-formylkynurenine formamidase</fullName>
        <shortName evidence="3">FKF</shortName>
    </alternativeName>
</protein>
<feature type="domain" description="AB hydrolase-1" evidence="5">
    <location>
        <begin position="109"/>
        <end position="341"/>
    </location>
</feature>
<dbReference type="InterPro" id="IPR000073">
    <property type="entry name" value="AB_hydrolase_1"/>
</dbReference>
<comment type="subunit">
    <text evidence="3">Homodimer.</text>
</comment>
<feature type="active site" evidence="3">
    <location>
        <position position="331"/>
    </location>
</feature>
<dbReference type="Proteomes" id="UP001303473">
    <property type="component" value="Unassembled WGS sequence"/>
</dbReference>
<dbReference type="EMBL" id="MU853752">
    <property type="protein sequence ID" value="KAK3946453.1"/>
    <property type="molecule type" value="Genomic_DNA"/>
</dbReference>
<gene>
    <name evidence="6" type="ORF">QBC46DRAFT_455018</name>
</gene>
<name>A0AAN6NKD6_9PEZI</name>
<dbReference type="AlphaFoldDB" id="A0AAN6NKD6"/>
<feature type="region of interest" description="Disordered" evidence="4">
    <location>
        <begin position="76"/>
        <end position="99"/>
    </location>
</feature>
<evidence type="ECO:0000256" key="2">
    <source>
        <dbReference type="ARBA" id="ARBA00023079"/>
    </source>
</evidence>
<evidence type="ECO:0000259" key="5">
    <source>
        <dbReference type="Pfam" id="PF12697"/>
    </source>
</evidence>
<feature type="short sequence motif" description="HGGXW" evidence="3">
    <location>
        <begin position="113"/>
        <end position="117"/>
    </location>
</feature>
<comment type="similarity">
    <text evidence="3">Belongs to the kynurenine formamidase family.</text>
</comment>
<comment type="caution">
    <text evidence="6">The sequence shown here is derived from an EMBL/GenBank/DDBJ whole genome shotgun (WGS) entry which is preliminary data.</text>
</comment>
<dbReference type="Pfam" id="PF12697">
    <property type="entry name" value="Abhydrolase_6"/>
    <property type="match status" value="1"/>
</dbReference>
<dbReference type="GO" id="GO:0019441">
    <property type="term" value="P:L-tryptophan catabolic process to kynurenine"/>
    <property type="evidence" value="ECO:0007669"/>
    <property type="project" value="UniProtKB-UniRule"/>
</dbReference>
<reference evidence="7" key="1">
    <citation type="journal article" date="2023" name="Mol. Phylogenet. Evol.">
        <title>Genome-scale phylogeny and comparative genomics of the fungal order Sordariales.</title>
        <authorList>
            <person name="Hensen N."/>
            <person name="Bonometti L."/>
            <person name="Westerberg I."/>
            <person name="Brannstrom I.O."/>
            <person name="Guillou S."/>
            <person name="Cros-Aarteil S."/>
            <person name="Calhoun S."/>
            <person name="Haridas S."/>
            <person name="Kuo A."/>
            <person name="Mondo S."/>
            <person name="Pangilinan J."/>
            <person name="Riley R."/>
            <person name="LaButti K."/>
            <person name="Andreopoulos B."/>
            <person name="Lipzen A."/>
            <person name="Chen C."/>
            <person name="Yan M."/>
            <person name="Daum C."/>
            <person name="Ng V."/>
            <person name="Clum A."/>
            <person name="Steindorff A."/>
            <person name="Ohm R.A."/>
            <person name="Martin F."/>
            <person name="Silar P."/>
            <person name="Natvig D.O."/>
            <person name="Lalanne C."/>
            <person name="Gautier V."/>
            <person name="Ament-Velasquez S.L."/>
            <person name="Kruys A."/>
            <person name="Hutchinson M.I."/>
            <person name="Powell A.J."/>
            <person name="Barry K."/>
            <person name="Miller A.N."/>
            <person name="Grigoriev I.V."/>
            <person name="Debuchy R."/>
            <person name="Gladieux P."/>
            <person name="Hiltunen Thoren M."/>
            <person name="Johannesson H."/>
        </authorList>
    </citation>
    <scope>NUCLEOTIDE SEQUENCE [LARGE SCALE GENOMIC DNA]</scope>
    <source>
        <strain evidence="7">CBS 340.73</strain>
    </source>
</reference>
<accession>A0AAN6NKD6</accession>
<dbReference type="SUPFAM" id="SSF53474">
    <property type="entry name" value="alpha/beta-Hydrolases"/>
    <property type="match status" value="1"/>
</dbReference>
<evidence type="ECO:0000256" key="1">
    <source>
        <dbReference type="ARBA" id="ARBA00022801"/>
    </source>
</evidence>
<evidence type="ECO:0000313" key="7">
    <source>
        <dbReference type="Proteomes" id="UP001303473"/>
    </source>
</evidence>
<keyword evidence="2 3" id="KW-0823">Tryptophan catabolism</keyword>
<feature type="compositionally biased region" description="Low complexity" evidence="4">
    <location>
        <begin position="29"/>
        <end position="43"/>
    </location>
</feature>
<proteinExistence type="inferred from homology"/>
<comment type="domain">
    <text evidence="3">The main chain amide nitrogen atoms of the second glycine and its adjacent residue in the HGGXW motif define the oxyanion hole, and stabilize the oxyanion that forms during the nucleophilic attack by the catalytic serine during substrate cleavage.</text>
</comment>
<feature type="region of interest" description="Disordered" evidence="4">
    <location>
        <begin position="1"/>
        <end position="46"/>
    </location>
</feature>
<comment type="pathway">
    <text evidence="3">Amino-acid degradation; L-tryptophan degradation via kynurenine pathway; L-kynurenine from L-tryptophan: step 2/2.</text>
</comment>
<evidence type="ECO:0000256" key="3">
    <source>
        <dbReference type="HAMAP-Rule" id="MF_03014"/>
    </source>
</evidence>
<dbReference type="GO" id="GO:0034354">
    <property type="term" value="P:'de novo' NAD+ biosynthetic process from L-tryptophan"/>
    <property type="evidence" value="ECO:0007669"/>
    <property type="project" value="UniProtKB-UniRule"/>
</dbReference>
<organism evidence="6 7">
    <name type="scientific">Diplogelasinospora grovesii</name>
    <dbReference type="NCBI Taxonomy" id="303347"/>
    <lineage>
        <taxon>Eukaryota</taxon>
        <taxon>Fungi</taxon>
        <taxon>Dikarya</taxon>
        <taxon>Ascomycota</taxon>
        <taxon>Pezizomycotina</taxon>
        <taxon>Sordariomycetes</taxon>
        <taxon>Sordariomycetidae</taxon>
        <taxon>Sordariales</taxon>
        <taxon>Diplogelasinosporaceae</taxon>
        <taxon>Diplogelasinospora</taxon>
    </lineage>
</organism>
<dbReference type="InterPro" id="IPR027519">
    <property type="entry name" value="KFase_ver/fungi-typ"/>
</dbReference>
<keyword evidence="1 3" id="KW-0378">Hydrolase</keyword>
<dbReference type="EC" id="3.5.1.9" evidence="3"/>
<keyword evidence="7" id="KW-1185">Reference proteome</keyword>
<dbReference type="PANTHER" id="PTHR48081:SF33">
    <property type="entry name" value="KYNURENINE FORMAMIDASE"/>
    <property type="match status" value="1"/>
</dbReference>
<sequence>MTEEEEDRDRALWASVPWTPVTGPPGPTTPDDTTITSAASSTTGNGSVIIGWQKKDVPYLPNATALQAFDIWIPASSTSSSQQPSKEGSAVDVVPPEPNSIPGGKGVWVVFLHGGAWRDPRVSSTSFSPTAGHILRHIHNRHQKEDVRLGGMISLNYRLSPHPDYPPNHPEYPGDGRGAKHPDHIHDVLSGISFLQRLLKPSPENEDEFVLVGHSCGATLAFQALMDSSRRGLPPTQGLVKPSVVVGVNGLYDLAGFIKAPTKGYEGLRDAYEKFVAGAFGEDESVWREVGPASAGNWLPEWQTLEGGQRTEEGRKRVRKRKAVLVQSKQDTLVPYDQLEKMRDYLLKHATTAAAAAAAGDGDGDGDGDGEEERAGLQVFEMEIGGEHDEIWEKGDQLARILLKVISWL</sequence>
<dbReference type="InterPro" id="IPR050300">
    <property type="entry name" value="GDXG_lipolytic_enzyme"/>
</dbReference>
<dbReference type="Gene3D" id="3.40.50.1820">
    <property type="entry name" value="alpha/beta hydrolase"/>
    <property type="match status" value="1"/>
</dbReference>
<feature type="active site" evidence="3">
    <location>
        <position position="388"/>
    </location>
</feature>